<dbReference type="RefSeq" id="WP_379522988.1">
    <property type="nucleotide sequence ID" value="NZ_JBHSPA010000094.1"/>
</dbReference>
<protein>
    <submittedName>
        <fullName evidence="3">MaoC family dehydratase</fullName>
    </submittedName>
</protein>
<dbReference type="InterPro" id="IPR039375">
    <property type="entry name" value="NodN-like"/>
</dbReference>
<dbReference type="EMBL" id="JBHSPA010000094">
    <property type="protein sequence ID" value="MFC5833562.1"/>
    <property type="molecule type" value="Genomic_DNA"/>
</dbReference>
<dbReference type="SUPFAM" id="SSF54637">
    <property type="entry name" value="Thioesterase/thiol ester dehydrase-isomerase"/>
    <property type="match status" value="1"/>
</dbReference>
<reference evidence="4" key="1">
    <citation type="journal article" date="2019" name="Int. J. Syst. Evol. Microbiol.">
        <title>The Global Catalogue of Microorganisms (GCM) 10K type strain sequencing project: providing services to taxonomists for standard genome sequencing and annotation.</title>
        <authorList>
            <consortium name="The Broad Institute Genomics Platform"/>
            <consortium name="The Broad Institute Genome Sequencing Center for Infectious Disease"/>
            <person name="Wu L."/>
            <person name="Ma J."/>
        </authorList>
    </citation>
    <scope>NUCLEOTIDE SEQUENCE [LARGE SCALE GENOMIC DNA]</scope>
    <source>
        <strain evidence="4">CCUG 53903</strain>
    </source>
</reference>
<dbReference type="PANTHER" id="PTHR42993:SF1">
    <property type="entry name" value="MAOC-LIKE DEHYDRATASE DOMAIN-CONTAINING PROTEIN"/>
    <property type="match status" value="1"/>
</dbReference>
<evidence type="ECO:0000313" key="3">
    <source>
        <dbReference type="EMBL" id="MFC5833562.1"/>
    </source>
</evidence>
<dbReference type="Proteomes" id="UP001596058">
    <property type="component" value="Unassembled WGS sequence"/>
</dbReference>
<keyword evidence="4" id="KW-1185">Reference proteome</keyword>
<dbReference type="Gene3D" id="3.10.129.10">
    <property type="entry name" value="Hotdog Thioesterase"/>
    <property type="match status" value="1"/>
</dbReference>
<dbReference type="Pfam" id="PF01575">
    <property type="entry name" value="MaoC_dehydratas"/>
    <property type="match status" value="1"/>
</dbReference>
<evidence type="ECO:0000256" key="1">
    <source>
        <dbReference type="ARBA" id="ARBA00005254"/>
    </source>
</evidence>
<dbReference type="PANTHER" id="PTHR42993">
    <property type="entry name" value="MAOC-LIKE DEHYDRATASE DOMAIN-CONTAINING PROTEIN"/>
    <property type="match status" value="1"/>
</dbReference>
<organism evidence="3 4">
    <name type="scientific">Nonomuraea insulae</name>
    <dbReference type="NCBI Taxonomy" id="1616787"/>
    <lineage>
        <taxon>Bacteria</taxon>
        <taxon>Bacillati</taxon>
        <taxon>Actinomycetota</taxon>
        <taxon>Actinomycetes</taxon>
        <taxon>Streptosporangiales</taxon>
        <taxon>Streptosporangiaceae</taxon>
        <taxon>Nonomuraea</taxon>
    </lineage>
</organism>
<gene>
    <name evidence="3" type="ORF">ACFPZ3_57795</name>
</gene>
<dbReference type="CDD" id="cd03450">
    <property type="entry name" value="NodN"/>
    <property type="match status" value="1"/>
</dbReference>
<comment type="caution">
    <text evidence="3">The sequence shown here is derived from an EMBL/GenBank/DDBJ whole genome shotgun (WGS) entry which is preliminary data.</text>
</comment>
<comment type="similarity">
    <text evidence="1">Belongs to the enoyl-CoA hydratase/isomerase family.</text>
</comment>
<accession>A0ABW1D7Z5</accession>
<dbReference type="InterPro" id="IPR029069">
    <property type="entry name" value="HotDog_dom_sf"/>
</dbReference>
<evidence type="ECO:0000313" key="4">
    <source>
        <dbReference type="Proteomes" id="UP001596058"/>
    </source>
</evidence>
<dbReference type="InterPro" id="IPR002539">
    <property type="entry name" value="MaoC-like_dom"/>
</dbReference>
<evidence type="ECO:0000259" key="2">
    <source>
        <dbReference type="Pfam" id="PF01575"/>
    </source>
</evidence>
<sequence length="151" mass="16472">MSAEADGVEGLRLLVGRKLGYSEWLKVTADQVALFAEATGDRQWIHLDRERAAAGRFGSTIVHGFLILSLTPMLLEQILEMRGFSVSVNYGCDRVRFLAPVLVGTQVRAGATLNAVRELRGGAELSLTVVFQARGSRVPVCVAQVVLRNYV</sequence>
<feature type="domain" description="MaoC-like" evidence="2">
    <location>
        <begin position="15"/>
        <end position="120"/>
    </location>
</feature>
<name>A0ABW1D7Z5_9ACTN</name>
<proteinExistence type="inferred from homology"/>